<evidence type="ECO:0000313" key="2">
    <source>
        <dbReference type="EnsemblPlants" id="KEH32150"/>
    </source>
</evidence>
<dbReference type="AlphaFoldDB" id="A0A072V1Z5"/>
<proteinExistence type="predicted"/>
<dbReference type="EMBL" id="CM001220">
    <property type="protein sequence ID" value="KEH32150.1"/>
    <property type="molecule type" value="Genomic_DNA"/>
</dbReference>
<reference evidence="1 3" key="2">
    <citation type="journal article" date="2014" name="BMC Genomics">
        <title>An improved genome release (version Mt4.0) for the model legume Medicago truncatula.</title>
        <authorList>
            <person name="Tang H."/>
            <person name="Krishnakumar V."/>
            <person name="Bidwell S."/>
            <person name="Rosen B."/>
            <person name="Chan A."/>
            <person name="Zhou S."/>
            <person name="Gentzbittel L."/>
            <person name="Childs K.L."/>
            <person name="Yandell M."/>
            <person name="Gundlach H."/>
            <person name="Mayer K.F."/>
            <person name="Schwartz D.C."/>
            <person name="Town C.D."/>
        </authorList>
    </citation>
    <scope>GENOME REANNOTATION</scope>
    <source>
        <strain evidence="1">A17</strain>
        <strain evidence="2 3">cv. Jemalong A17</strain>
    </source>
</reference>
<protein>
    <submittedName>
        <fullName evidence="1 2">Uncharacterized protein</fullName>
    </submittedName>
</protein>
<sequence>MTEDEDAKPVRQTTMNRVRVLRENRMEMDCVEINTDASNQNSLEPKPSGLGLAQIVSNVIHIRN</sequence>
<evidence type="ECO:0000313" key="3">
    <source>
        <dbReference type="Proteomes" id="UP000002051"/>
    </source>
</evidence>
<reference evidence="1 3" key="1">
    <citation type="journal article" date="2011" name="Nature">
        <title>The Medicago genome provides insight into the evolution of rhizobial symbioses.</title>
        <authorList>
            <person name="Young N.D."/>
            <person name="Debelle F."/>
            <person name="Oldroyd G.E."/>
            <person name="Geurts R."/>
            <person name="Cannon S.B."/>
            <person name="Udvardi M.K."/>
            <person name="Benedito V.A."/>
            <person name="Mayer K.F."/>
            <person name="Gouzy J."/>
            <person name="Schoof H."/>
            <person name="Van de Peer Y."/>
            <person name="Proost S."/>
            <person name="Cook D.R."/>
            <person name="Meyers B.C."/>
            <person name="Spannagl M."/>
            <person name="Cheung F."/>
            <person name="De Mita S."/>
            <person name="Krishnakumar V."/>
            <person name="Gundlach H."/>
            <person name="Zhou S."/>
            <person name="Mudge J."/>
            <person name="Bharti A.K."/>
            <person name="Murray J.D."/>
            <person name="Naoumkina M.A."/>
            <person name="Rosen B."/>
            <person name="Silverstein K.A."/>
            <person name="Tang H."/>
            <person name="Rombauts S."/>
            <person name="Zhao P.X."/>
            <person name="Zhou P."/>
            <person name="Barbe V."/>
            <person name="Bardou P."/>
            <person name="Bechner M."/>
            <person name="Bellec A."/>
            <person name="Berger A."/>
            <person name="Berges H."/>
            <person name="Bidwell S."/>
            <person name="Bisseling T."/>
            <person name="Choisne N."/>
            <person name="Couloux A."/>
            <person name="Denny R."/>
            <person name="Deshpande S."/>
            <person name="Dai X."/>
            <person name="Doyle J.J."/>
            <person name="Dudez A.M."/>
            <person name="Farmer A.D."/>
            <person name="Fouteau S."/>
            <person name="Franken C."/>
            <person name="Gibelin C."/>
            <person name="Gish J."/>
            <person name="Goldstein S."/>
            <person name="Gonzalez A.J."/>
            <person name="Green P.J."/>
            <person name="Hallab A."/>
            <person name="Hartog M."/>
            <person name="Hua A."/>
            <person name="Humphray S.J."/>
            <person name="Jeong D.H."/>
            <person name="Jing Y."/>
            <person name="Jocker A."/>
            <person name="Kenton S.M."/>
            <person name="Kim D.J."/>
            <person name="Klee K."/>
            <person name="Lai H."/>
            <person name="Lang C."/>
            <person name="Lin S."/>
            <person name="Macmil S.L."/>
            <person name="Magdelenat G."/>
            <person name="Matthews L."/>
            <person name="McCorrison J."/>
            <person name="Monaghan E.L."/>
            <person name="Mun J.H."/>
            <person name="Najar F.Z."/>
            <person name="Nicholson C."/>
            <person name="Noirot C."/>
            <person name="O'Bleness M."/>
            <person name="Paule C.R."/>
            <person name="Poulain J."/>
            <person name="Prion F."/>
            <person name="Qin B."/>
            <person name="Qu C."/>
            <person name="Retzel E.F."/>
            <person name="Riddle C."/>
            <person name="Sallet E."/>
            <person name="Samain S."/>
            <person name="Samson N."/>
            <person name="Sanders I."/>
            <person name="Saurat O."/>
            <person name="Scarpelli C."/>
            <person name="Schiex T."/>
            <person name="Segurens B."/>
            <person name="Severin A.J."/>
            <person name="Sherrier D.J."/>
            <person name="Shi R."/>
            <person name="Sims S."/>
            <person name="Singer S.R."/>
            <person name="Sinharoy S."/>
            <person name="Sterck L."/>
            <person name="Viollet A."/>
            <person name="Wang B.B."/>
            <person name="Wang K."/>
            <person name="Wang M."/>
            <person name="Wang X."/>
            <person name="Warfsmann J."/>
            <person name="Weissenbach J."/>
            <person name="White D.D."/>
            <person name="White J.D."/>
            <person name="Wiley G.B."/>
            <person name="Wincker P."/>
            <person name="Xing Y."/>
            <person name="Yang L."/>
            <person name="Yao Z."/>
            <person name="Ying F."/>
            <person name="Zhai J."/>
            <person name="Zhou L."/>
            <person name="Zuber A."/>
            <person name="Denarie J."/>
            <person name="Dixon R.A."/>
            <person name="May G.D."/>
            <person name="Schwartz D.C."/>
            <person name="Rogers J."/>
            <person name="Quetier F."/>
            <person name="Town C.D."/>
            <person name="Roe B.A."/>
        </authorList>
    </citation>
    <scope>NUCLEOTIDE SEQUENCE [LARGE SCALE GENOMIC DNA]</scope>
    <source>
        <strain evidence="1">A17</strain>
        <strain evidence="2 3">cv. Jemalong A17</strain>
    </source>
</reference>
<name>A0A072V1Z5_MEDTR</name>
<keyword evidence="3" id="KW-1185">Reference proteome</keyword>
<reference evidence="2" key="3">
    <citation type="submission" date="2015-04" db="UniProtKB">
        <authorList>
            <consortium name="EnsemblPlants"/>
        </authorList>
    </citation>
    <scope>IDENTIFICATION</scope>
    <source>
        <strain evidence="2">cv. Jemalong A17</strain>
    </source>
</reference>
<evidence type="ECO:0000313" key="1">
    <source>
        <dbReference type="EMBL" id="KEH32150.1"/>
    </source>
</evidence>
<organism evidence="1 3">
    <name type="scientific">Medicago truncatula</name>
    <name type="common">Barrel medic</name>
    <name type="synonym">Medicago tribuloides</name>
    <dbReference type="NCBI Taxonomy" id="3880"/>
    <lineage>
        <taxon>Eukaryota</taxon>
        <taxon>Viridiplantae</taxon>
        <taxon>Streptophyta</taxon>
        <taxon>Embryophyta</taxon>
        <taxon>Tracheophyta</taxon>
        <taxon>Spermatophyta</taxon>
        <taxon>Magnoliopsida</taxon>
        <taxon>eudicotyledons</taxon>
        <taxon>Gunneridae</taxon>
        <taxon>Pentapetalae</taxon>
        <taxon>rosids</taxon>
        <taxon>fabids</taxon>
        <taxon>Fabales</taxon>
        <taxon>Fabaceae</taxon>
        <taxon>Papilionoideae</taxon>
        <taxon>50 kb inversion clade</taxon>
        <taxon>NPAAA clade</taxon>
        <taxon>Hologalegina</taxon>
        <taxon>IRL clade</taxon>
        <taxon>Trifolieae</taxon>
        <taxon>Medicago</taxon>
    </lineage>
</organism>
<dbReference type="HOGENOM" id="CLU_2871015_0_0_1"/>
<dbReference type="Proteomes" id="UP000002051">
    <property type="component" value="Chromosome 4"/>
</dbReference>
<accession>A0A072V1Z5</accession>
<dbReference type="EnsemblPlants" id="KEH32150">
    <property type="protein sequence ID" value="KEH32150"/>
    <property type="gene ID" value="MTR_4g116023"/>
</dbReference>
<gene>
    <name evidence="1" type="ordered locus">MTR_4g116023</name>
</gene>